<feature type="region of interest" description="Disordered" evidence="5">
    <location>
        <begin position="1"/>
        <end position="62"/>
    </location>
</feature>
<keyword evidence="8" id="KW-1185">Reference proteome</keyword>
<evidence type="ECO:0000313" key="7">
    <source>
        <dbReference type="EMBL" id="KAH9421805.1"/>
    </source>
</evidence>
<sequence length="361" mass="41342">MTDEILETAIHPNQEEIIAAEQNDENQHQKQSQQKSELDGCQDDESTIKTNSSSEDDENDDDLQTYPKIEVCLIKNNLCHKKRDLSQQKHPFSRSPICRSNSSNQLASFTSDKNENSTKSSLKYWISAIFLVILASAVLSFPIEFRKVSLLFNEFGKPNSLNHDQIELIQKFLNETNSFMPDISQGILQTVIYNVYSSSASSIILLLIGNAEQQVQLHDISQNLANLIVELKQEDYFPTIQLDQHYTSDMIEHQFETVFNEEQRSVMVLEHLESLPSTVTTTFHQFVDNNQSKIPKSFTIITLVQNYTTLKSIEVDKDMSLLDLEKISTEILQQLWSKEVPKESLDCLINRLAEYSIILLS</sequence>
<feature type="transmembrane region" description="Helical" evidence="6">
    <location>
        <begin position="124"/>
        <end position="143"/>
    </location>
</feature>
<keyword evidence="3 6" id="KW-1133">Transmembrane helix</keyword>
<reference evidence="7 8" key="1">
    <citation type="journal article" date="2018" name="J. Allergy Clin. Immunol.">
        <title>High-quality assembly of Dermatophagoides pteronyssinus genome and transcriptome reveals a wide range of novel allergens.</title>
        <authorList>
            <person name="Liu X.Y."/>
            <person name="Yang K.Y."/>
            <person name="Wang M.Q."/>
            <person name="Kwok J.S."/>
            <person name="Zeng X."/>
            <person name="Yang Z."/>
            <person name="Xiao X.J."/>
            <person name="Lau C.P."/>
            <person name="Li Y."/>
            <person name="Huang Z.M."/>
            <person name="Ba J.G."/>
            <person name="Yim A.K."/>
            <person name="Ouyang C.Y."/>
            <person name="Ngai S.M."/>
            <person name="Chan T.F."/>
            <person name="Leung E.L."/>
            <person name="Liu L."/>
            <person name="Liu Z.G."/>
            <person name="Tsui S.K."/>
        </authorList>
    </citation>
    <scope>NUCLEOTIDE SEQUENCE [LARGE SCALE GENOMIC DNA]</scope>
    <source>
        <strain evidence="7">Derp</strain>
    </source>
</reference>
<protein>
    <recommendedName>
        <fullName evidence="9">Torsin-1A-interacting protein 2-like</fullName>
    </recommendedName>
</protein>
<comment type="subcellular location">
    <subcellularLocation>
        <location evidence="1">Membrane</location>
    </subcellularLocation>
</comment>
<feature type="compositionally biased region" description="Polar residues" evidence="5">
    <location>
        <begin position="98"/>
        <end position="116"/>
    </location>
</feature>
<evidence type="ECO:0000256" key="2">
    <source>
        <dbReference type="ARBA" id="ARBA00022692"/>
    </source>
</evidence>
<dbReference type="InterPro" id="IPR038599">
    <property type="entry name" value="LAP1C-like_C_sf"/>
</dbReference>
<comment type="caution">
    <text evidence="7">The sequence shown here is derived from an EMBL/GenBank/DDBJ whole genome shotgun (WGS) entry which is preliminary data.</text>
</comment>
<name>A0ABQ8JGR4_DERPT</name>
<dbReference type="Gene3D" id="3.40.50.12190">
    <property type="match status" value="1"/>
</dbReference>
<dbReference type="EMBL" id="NJHN03000037">
    <property type="protein sequence ID" value="KAH9421805.1"/>
    <property type="molecule type" value="Genomic_DNA"/>
</dbReference>
<proteinExistence type="predicted"/>
<keyword evidence="4 6" id="KW-0472">Membrane</keyword>
<evidence type="ECO:0000256" key="3">
    <source>
        <dbReference type="ARBA" id="ARBA00022989"/>
    </source>
</evidence>
<evidence type="ECO:0000313" key="8">
    <source>
        <dbReference type="Proteomes" id="UP000887458"/>
    </source>
</evidence>
<reference evidence="7 8" key="2">
    <citation type="journal article" date="2022" name="Mol. Biol. Evol.">
        <title>Comparative Genomics Reveals Insights into the Divergent Evolution of Astigmatic Mites and Household Pest Adaptations.</title>
        <authorList>
            <person name="Xiong Q."/>
            <person name="Wan A.T."/>
            <person name="Liu X."/>
            <person name="Fung C.S."/>
            <person name="Xiao X."/>
            <person name="Malainual N."/>
            <person name="Hou J."/>
            <person name="Wang L."/>
            <person name="Wang M."/>
            <person name="Yang K.Y."/>
            <person name="Cui Y."/>
            <person name="Leung E.L."/>
            <person name="Nong W."/>
            <person name="Shin S.K."/>
            <person name="Au S.W."/>
            <person name="Jeong K.Y."/>
            <person name="Chew F.T."/>
            <person name="Hui J.H."/>
            <person name="Leung T.F."/>
            <person name="Tungtrongchitr A."/>
            <person name="Zhong N."/>
            <person name="Liu Z."/>
            <person name="Tsui S.K."/>
        </authorList>
    </citation>
    <scope>NUCLEOTIDE SEQUENCE [LARGE SCALE GENOMIC DNA]</scope>
    <source>
        <strain evidence="7">Derp</strain>
    </source>
</reference>
<evidence type="ECO:0000256" key="4">
    <source>
        <dbReference type="ARBA" id="ARBA00023136"/>
    </source>
</evidence>
<gene>
    <name evidence="7" type="ORF">DERP_002093</name>
</gene>
<keyword evidence="2 6" id="KW-0812">Transmembrane</keyword>
<evidence type="ECO:0000256" key="6">
    <source>
        <dbReference type="SAM" id="Phobius"/>
    </source>
</evidence>
<dbReference type="Proteomes" id="UP000887458">
    <property type="component" value="Unassembled WGS sequence"/>
</dbReference>
<organism evidence="7 8">
    <name type="scientific">Dermatophagoides pteronyssinus</name>
    <name type="common">European house dust mite</name>
    <dbReference type="NCBI Taxonomy" id="6956"/>
    <lineage>
        <taxon>Eukaryota</taxon>
        <taxon>Metazoa</taxon>
        <taxon>Ecdysozoa</taxon>
        <taxon>Arthropoda</taxon>
        <taxon>Chelicerata</taxon>
        <taxon>Arachnida</taxon>
        <taxon>Acari</taxon>
        <taxon>Acariformes</taxon>
        <taxon>Sarcoptiformes</taxon>
        <taxon>Astigmata</taxon>
        <taxon>Psoroptidia</taxon>
        <taxon>Analgoidea</taxon>
        <taxon>Pyroglyphidae</taxon>
        <taxon>Dermatophagoidinae</taxon>
        <taxon>Dermatophagoides</taxon>
    </lineage>
</organism>
<evidence type="ECO:0000256" key="1">
    <source>
        <dbReference type="ARBA" id="ARBA00004370"/>
    </source>
</evidence>
<evidence type="ECO:0000256" key="5">
    <source>
        <dbReference type="SAM" id="MobiDB-lite"/>
    </source>
</evidence>
<accession>A0ABQ8JGR4</accession>
<feature type="region of interest" description="Disordered" evidence="5">
    <location>
        <begin position="90"/>
        <end position="116"/>
    </location>
</feature>
<evidence type="ECO:0008006" key="9">
    <source>
        <dbReference type="Google" id="ProtNLM"/>
    </source>
</evidence>